<dbReference type="EMBL" id="KZ613787">
    <property type="protein sequence ID" value="PMD60912.1"/>
    <property type="molecule type" value="Genomic_DNA"/>
</dbReference>
<reference evidence="3 4" key="1">
    <citation type="submission" date="2016-04" db="EMBL/GenBank/DDBJ databases">
        <title>A degradative enzymes factory behind the ericoid mycorrhizal symbiosis.</title>
        <authorList>
            <consortium name="DOE Joint Genome Institute"/>
            <person name="Martino E."/>
            <person name="Morin E."/>
            <person name="Grelet G."/>
            <person name="Kuo A."/>
            <person name="Kohler A."/>
            <person name="Daghino S."/>
            <person name="Barry K."/>
            <person name="Choi C."/>
            <person name="Cichocki N."/>
            <person name="Clum A."/>
            <person name="Copeland A."/>
            <person name="Hainaut M."/>
            <person name="Haridas S."/>
            <person name="Labutti K."/>
            <person name="Lindquist E."/>
            <person name="Lipzen A."/>
            <person name="Khouja H.-R."/>
            <person name="Murat C."/>
            <person name="Ohm R."/>
            <person name="Olson A."/>
            <person name="Spatafora J."/>
            <person name="Veneault-Fourrey C."/>
            <person name="Henrissat B."/>
            <person name="Grigoriev I."/>
            <person name="Martin F."/>
            <person name="Perotto S."/>
        </authorList>
    </citation>
    <scope>NUCLEOTIDE SEQUENCE [LARGE SCALE GENOMIC DNA]</scope>
    <source>
        <strain evidence="3 4">E</strain>
    </source>
</reference>
<dbReference type="Proteomes" id="UP000235371">
    <property type="component" value="Unassembled WGS sequence"/>
</dbReference>
<dbReference type="InParanoid" id="A0A2J6TD41"/>
<evidence type="ECO:0000256" key="1">
    <source>
        <dbReference type="SAM" id="Phobius"/>
    </source>
</evidence>
<feature type="transmembrane region" description="Helical" evidence="1">
    <location>
        <begin position="93"/>
        <end position="111"/>
    </location>
</feature>
<feature type="transmembrane region" description="Helical" evidence="1">
    <location>
        <begin position="235"/>
        <end position="256"/>
    </location>
</feature>
<keyword evidence="1" id="KW-1133">Transmembrane helix</keyword>
<evidence type="ECO:0000313" key="4">
    <source>
        <dbReference type="Proteomes" id="UP000235371"/>
    </source>
</evidence>
<feature type="transmembrane region" description="Helical" evidence="1">
    <location>
        <begin position="318"/>
        <end position="339"/>
    </location>
</feature>
<feature type="transmembrane region" description="Helical" evidence="1">
    <location>
        <begin position="158"/>
        <end position="179"/>
    </location>
</feature>
<evidence type="ECO:0000313" key="3">
    <source>
        <dbReference type="EMBL" id="PMD60912.1"/>
    </source>
</evidence>
<feature type="transmembrane region" description="Helical" evidence="1">
    <location>
        <begin position="351"/>
        <end position="375"/>
    </location>
</feature>
<organism evidence="3 4">
    <name type="scientific">Hyaloscypha bicolor E</name>
    <dbReference type="NCBI Taxonomy" id="1095630"/>
    <lineage>
        <taxon>Eukaryota</taxon>
        <taxon>Fungi</taxon>
        <taxon>Dikarya</taxon>
        <taxon>Ascomycota</taxon>
        <taxon>Pezizomycotina</taxon>
        <taxon>Leotiomycetes</taxon>
        <taxon>Helotiales</taxon>
        <taxon>Hyaloscyphaceae</taxon>
        <taxon>Hyaloscypha</taxon>
        <taxon>Hyaloscypha bicolor</taxon>
    </lineage>
</organism>
<keyword evidence="4" id="KW-1185">Reference proteome</keyword>
<evidence type="ECO:0000256" key="2">
    <source>
        <dbReference type="SAM" id="SignalP"/>
    </source>
</evidence>
<feature type="transmembrane region" description="Helical" evidence="1">
    <location>
        <begin position="131"/>
        <end position="152"/>
    </location>
</feature>
<keyword evidence="1" id="KW-0812">Transmembrane</keyword>
<dbReference type="OrthoDB" id="3564275at2759"/>
<sequence>MHLLATSTLLAVIIATTSAAQYKNYTEFDLFKNTGFVPCPVNAKATNDASTTDFAASRWVTTQEQVCRYMAGTPIIIPTTPSQTAFFPWYPTYLLQAVSLSLSYLGLWLTLRSMTKQQGTPSVRIPRLFWIQLPFDAVRIIAFLFKAIHGFADEKRLAWINVLLWLLPFTYVFITLLAAQEQSTSRQYVYTPTPQGLEFQTSDHPEHKIQSATEVQALSLTQPKAWNGIPTRWKVILISSILATILLLTFSLATVIEHWQFRWISPSTALDKQTYIPIPNAVSNPSTLGQLPNTCLEYLSSDTLQHTEFFHQDSERKAFAVITTLQLVFSLFSLSAIFRGNKTLLSRSSQVLIINAAITCLGLFIPAFAVGMLIVKEKGAVLRFTNDLEVTGGCTFAFLGMKREVGYWDVPYEFGFRVAMSFFGAA</sequence>
<dbReference type="AlphaFoldDB" id="A0A2J6TD41"/>
<accession>A0A2J6TD41</accession>
<gene>
    <name evidence="3" type="ORF">K444DRAFT_628939</name>
</gene>
<keyword evidence="2" id="KW-0732">Signal</keyword>
<name>A0A2J6TD41_9HELO</name>
<keyword evidence="1" id="KW-0472">Membrane</keyword>
<feature type="chain" id="PRO_5014367500" evidence="2">
    <location>
        <begin position="20"/>
        <end position="426"/>
    </location>
</feature>
<dbReference type="RefSeq" id="XP_024737816.1">
    <property type="nucleotide sequence ID" value="XM_024882979.1"/>
</dbReference>
<dbReference type="GeneID" id="36591056"/>
<proteinExistence type="predicted"/>
<feature type="signal peptide" evidence="2">
    <location>
        <begin position="1"/>
        <end position="19"/>
    </location>
</feature>
<protein>
    <submittedName>
        <fullName evidence="3">Uncharacterized protein</fullName>
    </submittedName>
</protein>